<dbReference type="EMBL" id="CM000785">
    <property type="protein sequence ID" value="AQL06454.1"/>
    <property type="molecule type" value="Genomic_DNA"/>
</dbReference>
<dbReference type="EMBL" id="CM000785">
    <property type="protein sequence ID" value="AQL06455.1"/>
    <property type="molecule type" value="Genomic_DNA"/>
</dbReference>
<dbReference type="AlphaFoldDB" id="A0A1D6P9I2"/>
<evidence type="ECO:0000313" key="2">
    <source>
        <dbReference type="EMBL" id="AQL06454.1"/>
    </source>
</evidence>
<keyword evidence="2" id="KW-0812">Transmembrane</keyword>
<feature type="region of interest" description="Disordered" evidence="1">
    <location>
        <begin position="1"/>
        <end position="26"/>
    </location>
</feature>
<accession>A0A1D6P9I2</accession>
<evidence type="ECO:0000256" key="1">
    <source>
        <dbReference type="SAM" id="MobiDB-lite"/>
    </source>
</evidence>
<proteinExistence type="predicted"/>
<gene>
    <name evidence="2" type="ORF">ZEAMMB73_Zm00001d047443</name>
</gene>
<protein>
    <submittedName>
        <fullName evidence="2">Transmembrane protein 85</fullName>
    </submittedName>
</protein>
<organism evidence="2">
    <name type="scientific">Zea mays</name>
    <name type="common">Maize</name>
    <dbReference type="NCBI Taxonomy" id="4577"/>
    <lineage>
        <taxon>Eukaryota</taxon>
        <taxon>Viridiplantae</taxon>
        <taxon>Streptophyta</taxon>
        <taxon>Embryophyta</taxon>
        <taxon>Tracheophyta</taxon>
        <taxon>Spermatophyta</taxon>
        <taxon>Magnoliopsida</taxon>
        <taxon>Liliopsida</taxon>
        <taxon>Poales</taxon>
        <taxon>Poaceae</taxon>
        <taxon>PACMAD clade</taxon>
        <taxon>Panicoideae</taxon>
        <taxon>Andropogonodae</taxon>
        <taxon>Andropogoneae</taxon>
        <taxon>Tripsacinae</taxon>
        <taxon>Zea</taxon>
    </lineage>
</organism>
<keyword evidence="2" id="KW-0472">Membrane</keyword>
<name>A0A1D6P9I2_MAIZE</name>
<sequence length="67" mass="7403">MEGAESLGSCAGSVQEPDDDGIYDVDGREHCPPLQHRNYLLCSVATPQRSPICWERYCLATGIYTNI</sequence>
<reference evidence="2" key="1">
    <citation type="submission" date="2015-12" db="EMBL/GenBank/DDBJ databases">
        <title>Update maize B73 reference genome by single molecule sequencing technologies.</title>
        <authorList>
            <consortium name="Maize Genome Sequencing Project"/>
            <person name="Ware D."/>
        </authorList>
    </citation>
    <scope>NUCLEOTIDE SEQUENCE</scope>
    <source>
        <tissue evidence="2">Seedling</tissue>
    </source>
</reference>